<keyword evidence="1" id="KW-1133">Transmembrane helix</keyword>
<reference evidence="2 3" key="1">
    <citation type="submission" date="2015-01" db="EMBL/GenBank/DDBJ databases">
        <title>Evolution of Trichinella species and genotypes.</title>
        <authorList>
            <person name="Korhonen P.K."/>
            <person name="Edoardo P."/>
            <person name="Giuseppe L.R."/>
            <person name="Gasser R.B."/>
        </authorList>
    </citation>
    <scope>NUCLEOTIDE SEQUENCE [LARGE SCALE GENOMIC DNA]</scope>
    <source>
        <strain evidence="2">ISS176</strain>
    </source>
</reference>
<organism evidence="2 3">
    <name type="scientific">Trichinella pseudospiralis</name>
    <name type="common">Parasitic roundworm</name>
    <dbReference type="NCBI Taxonomy" id="6337"/>
    <lineage>
        <taxon>Eukaryota</taxon>
        <taxon>Metazoa</taxon>
        <taxon>Ecdysozoa</taxon>
        <taxon>Nematoda</taxon>
        <taxon>Enoplea</taxon>
        <taxon>Dorylaimia</taxon>
        <taxon>Trichinellida</taxon>
        <taxon>Trichinellidae</taxon>
        <taxon>Trichinella</taxon>
    </lineage>
</organism>
<evidence type="ECO:0008006" key="4">
    <source>
        <dbReference type="Google" id="ProtNLM"/>
    </source>
</evidence>
<keyword evidence="1" id="KW-0812">Transmembrane</keyword>
<keyword evidence="1" id="KW-0472">Membrane</keyword>
<name>A0A0V1JL57_TRIPS</name>
<dbReference type="Proteomes" id="UP000054826">
    <property type="component" value="Unassembled WGS sequence"/>
</dbReference>
<feature type="transmembrane region" description="Helical" evidence="1">
    <location>
        <begin position="18"/>
        <end position="37"/>
    </location>
</feature>
<accession>A0A0V1JL57</accession>
<proteinExistence type="predicted"/>
<dbReference type="EMBL" id="JYDV01000085">
    <property type="protein sequence ID" value="KRZ35728.1"/>
    <property type="molecule type" value="Genomic_DNA"/>
</dbReference>
<sequence length="148" mass="16313">MVSRSPAGHLFEALPLRVVKNFVCLTYGIAATVGLVYQKMHANFYSTEMCTPTWLSFQCLLSGSSECTVILNAMYDINLVIHEACMQFGSGWIFVCTYLTSKSSACTNCCCMAFHNTTVPIADSVKLSPLHVTCSYRQLLIVNIFAEG</sequence>
<dbReference type="AlphaFoldDB" id="A0A0V1JL57"/>
<protein>
    <recommendedName>
        <fullName evidence="4">Transmembrane protein</fullName>
    </recommendedName>
</protein>
<evidence type="ECO:0000313" key="3">
    <source>
        <dbReference type="Proteomes" id="UP000054826"/>
    </source>
</evidence>
<evidence type="ECO:0000256" key="1">
    <source>
        <dbReference type="SAM" id="Phobius"/>
    </source>
</evidence>
<evidence type="ECO:0000313" key="2">
    <source>
        <dbReference type="EMBL" id="KRZ35728.1"/>
    </source>
</evidence>
<gene>
    <name evidence="2" type="ORF">T4C_12074</name>
</gene>
<comment type="caution">
    <text evidence="2">The sequence shown here is derived from an EMBL/GenBank/DDBJ whole genome shotgun (WGS) entry which is preliminary data.</text>
</comment>